<name>A0AAV9IYP8_CYACA</name>
<reference evidence="3 4" key="1">
    <citation type="submission" date="2022-07" db="EMBL/GenBank/DDBJ databases">
        <title>Genome-wide signatures of adaptation to extreme environments.</title>
        <authorList>
            <person name="Cho C.H."/>
            <person name="Yoon H.S."/>
        </authorList>
    </citation>
    <scope>NUCLEOTIDE SEQUENCE [LARGE SCALE GENOMIC DNA]</scope>
    <source>
        <strain evidence="3 4">DBV 063 E5</strain>
    </source>
</reference>
<feature type="domain" description="OTU" evidence="2">
    <location>
        <begin position="43"/>
        <end position="206"/>
    </location>
</feature>
<keyword evidence="4" id="KW-1185">Reference proteome</keyword>
<dbReference type="PROSITE" id="PS50802">
    <property type="entry name" value="OTU"/>
    <property type="match status" value="1"/>
</dbReference>
<dbReference type="EMBL" id="JANCYW010000012">
    <property type="protein sequence ID" value="KAK4537455.1"/>
    <property type="molecule type" value="Genomic_DNA"/>
</dbReference>
<dbReference type="SUPFAM" id="SSF54001">
    <property type="entry name" value="Cysteine proteinases"/>
    <property type="match status" value="1"/>
</dbReference>
<dbReference type="PANTHER" id="PTHR12419">
    <property type="entry name" value="OTU DOMAIN CONTAINING PROTEIN"/>
    <property type="match status" value="1"/>
</dbReference>
<gene>
    <name evidence="3" type="ORF">CDCA_CDCA12G3480</name>
</gene>
<proteinExistence type="predicted"/>
<sequence>MGRGKESRARHMNLSKWRCEGELDKHAPVARRRFDEMLRPLGVQVMEVEGDGNCFFRACSAQLQLEDELEEGGTDDLPFREAPDHMALREAVCDYMWKHREEYQPFIDASVCDEAEAVDPSVSSKDEERIRELEVYVERMRREGVWAGHVEIHATSALCHADITVYMLHSPSYSVRYAGSAGKHPAPRHFRLAYYDTGHYDAVVPMDALNRRIQGCIAACKAGHTGQPSKRAGDRASSAPLSNRAMERRAHTPDSDGSLRILEL</sequence>
<comment type="caution">
    <text evidence="3">The sequence shown here is derived from an EMBL/GenBank/DDBJ whole genome shotgun (WGS) entry which is preliminary data.</text>
</comment>
<evidence type="ECO:0000259" key="2">
    <source>
        <dbReference type="PROSITE" id="PS50802"/>
    </source>
</evidence>
<evidence type="ECO:0000313" key="3">
    <source>
        <dbReference type="EMBL" id="KAK4537455.1"/>
    </source>
</evidence>
<protein>
    <recommendedName>
        <fullName evidence="2">OTU domain-containing protein</fullName>
    </recommendedName>
</protein>
<dbReference type="Proteomes" id="UP001301350">
    <property type="component" value="Unassembled WGS sequence"/>
</dbReference>
<organism evidence="3 4">
    <name type="scientific">Cyanidium caldarium</name>
    <name type="common">Red alga</name>
    <dbReference type="NCBI Taxonomy" id="2771"/>
    <lineage>
        <taxon>Eukaryota</taxon>
        <taxon>Rhodophyta</taxon>
        <taxon>Bangiophyceae</taxon>
        <taxon>Cyanidiales</taxon>
        <taxon>Cyanidiaceae</taxon>
        <taxon>Cyanidium</taxon>
    </lineage>
</organism>
<dbReference type="Pfam" id="PF02338">
    <property type="entry name" value="OTU"/>
    <property type="match status" value="1"/>
</dbReference>
<evidence type="ECO:0000313" key="4">
    <source>
        <dbReference type="Proteomes" id="UP001301350"/>
    </source>
</evidence>
<dbReference type="GO" id="GO:0016579">
    <property type="term" value="P:protein deubiquitination"/>
    <property type="evidence" value="ECO:0007669"/>
    <property type="project" value="TreeGrafter"/>
</dbReference>
<evidence type="ECO:0000256" key="1">
    <source>
        <dbReference type="SAM" id="MobiDB-lite"/>
    </source>
</evidence>
<feature type="compositionally biased region" description="Basic and acidic residues" evidence="1">
    <location>
        <begin position="245"/>
        <end position="254"/>
    </location>
</feature>
<dbReference type="InterPro" id="IPR003323">
    <property type="entry name" value="OTU_dom"/>
</dbReference>
<dbReference type="AlphaFoldDB" id="A0AAV9IYP8"/>
<dbReference type="Gene3D" id="3.90.70.80">
    <property type="match status" value="1"/>
</dbReference>
<feature type="region of interest" description="Disordered" evidence="1">
    <location>
        <begin position="223"/>
        <end position="264"/>
    </location>
</feature>
<dbReference type="InterPro" id="IPR050704">
    <property type="entry name" value="Peptidase_C85-like"/>
</dbReference>
<dbReference type="GO" id="GO:0004843">
    <property type="term" value="F:cysteine-type deubiquitinase activity"/>
    <property type="evidence" value="ECO:0007669"/>
    <property type="project" value="TreeGrafter"/>
</dbReference>
<accession>A0AAV9IYP8</accession>
<dbReference type="InterPro" id="IPR038765">
    <property type="entry name" value="Papain-like_cys_pep_sf"/>
</dbReference>